<feature type="compositionally biased region" description="Low complexity" evidence="1">
    <location>
        <begin position="775"/>
        <end position="786"/>
    </location>
</feature>
<sequence length="974" mass="104165">MPPRTGSDPNMRHARVAAAAAEQSRLSHARSATGPVVLPSREELEGLVGKKTAGGAGGDEGIVNQGEQQQEHAVHESASDSTSSPDAPASTTTSTPATLAHSSTTPSVPPHAPDSSNAPHRRPRERPTRRRPASMVVWAPPEELVQVAGDDLPRREPPPRSASPAKGVAKRSDSPVGGGKTARSGSPLGPRVGVARKEEDGKDGKDVPIPPPPTSRSVERKGGRERETKRRASTPNLSRSSPAPGDQSKTGNGTPTAVGRRASPAAEDVVASDPAPQKVTQRLIPPPRPNLGPPTTPFSSLQDLDELHPVAPPRWSPPRRPAGVEEQAVVRDGGGKVDWAPVRRTQSAGDEIHEMYDGILDGYGYGGEEEAGDGAAGEGRGARYRRGVEEEEDRLAKSWPSASAPTSTSTPPAQPWSPGRGVGGNRRRRSVASMDEYGDGDGEVSSGDADTEGDENPDFGSFIGSMAVWRTDEELSADDTSMHVRQVQHQQPPAPSPGMDPRAQSENHLGSTDSTLGRPPKRTVGREYKHASEVFAPSPPPTSTHLQDTEASYFAQRYQALEYRFGGIGELPGAPPLIRRDSSGVLSDRTLAEYPASPINWDGIAEAESTLERERAQREAGGSVGNIVRSPTMDTVRSDLMPHLLFADREFRSMEGEQVHERLWEQAQGDAPLGMQYQYSGPADKPPARPPRKRPVSTPSARGQGGEHVQDGGMHTNDGQGGGGYSNSARDRHSHYCDGTQSSIIMSSSDQRARGQGRKEPEVISSYLDISLPKSGSDLSISSLDGGSEGSNGSKSFRRKVPDPVGKAPSAPQVKLAGDAYVGGTGGVRQQPPSGPLGLPFEPISQKIPGYPPRTHKLSPSDDSGVHLPDHIRDQHAAMLQQGGTDFNLDTVQVPYHTAQYGMTQGTTGFLSPNTHLAPFDPISRGPVSTISRDRRNAIEEERDRYIFDYEESSEQQRKSNHKLAAILPGWLRR</sequence>
<keyword evidence="3" id="KW-1185">Reference proteome</keyword>
<reference evidence="2 3" key="1">
    <citation type="journal article" date="2015" name="Genome Biol. Evol.">
        <title>Phylogenomic analyses indicate that early fungi evolved digesting cell walls of algal ancestors of land plants.</title>
        <authorList>
            <person name="Chang Y."/>
            <person name="Wang S."/>
            <person name="Sekimoto S."/>
            <person name="Aerts A.L."/>
            <person name="Choi C."/>
            <person name="Clum A."/>
            <person name="LaButti K.M."/>
            <person name="Lindquist E.A."/>
            <person name="Yee Ngan C."/>
            <person name="Ohm R.A."/>
            <person name="Salamov A.A."/>
            <person name="Grigoriev I.V."/>
            <person name="Spatafora J.W."/>
            <person name="Berbee M.L."/>
        </authorList>
    </citation>
    <scope>NUCLEOTIDE SEQUENCE [LARGE SCALE GENOMIC DNA]</scope>
    <source>
        <strain evidence="2 3">JEL478</strain>
    </source>
</reference>
<evidence type="ECO:0000313" key="3">
    <source>
        <dbReference type="Proteomes" id="UP000070544"/>
    </source>
</evidence>
<feature type="compositionally biased region" description="Basic and acidic residues" evidence="1">
    <location>
        <begin position="69"/>
        <end position="78"/>
    </location>
</feature>
<accession>A0A139AJR0</accession>
<name>A0A139AJR0_GONPJ</name>
<proteinExistence type="predicted"/>
<feature type="region of interest" description="Disordered" evidence="1">
    <location>
        <begin position="674"/>
        <end position="865"/>
    </location>
</feature>
<dbReference type="EMBL" id="KQ965749">
    <property type="protein sequence ID" value="KXS17046.1"/>
    <property type="molecule type" value="Genomic_DNA"/>
</dbReference>
<feature type="compositionally biased region" description="Low complexity" evidence="1">
    <location>
        <begin position="398"/>
        <end position="419"/>
    </location>
</feature>
<feature type="compositionally biased region" description="Polar residues" evidence="1">
    <location>
        <begin position="504"/>
        <end position="515"/>
    </location>
</feature>
<feature type="compositionally biased region" description="Pro residues" evidence="1">
    <location>
        <begin position="284"/>
        <end position="296"/>
    </location>
</feature>
<feature type="compositionally biased region" description="Basic and acidic residues" evidence="1">
    <location>
        <begin position="751"/>
        <end position="762"/>
    </location>
</feature>
<feature type="compositionally biased region" description="Basic and acidic residues" evidence="1">
    <location>
        <begin position="217"/>
        <end position="230"/>
    </location>
</feature>
<protein>
    <submittedName>
        <fullName evidence="2">Uncharacterized protein</fullName>
    </submittedName>
</protein>
<dbReference type="PANTHER" id="PTHR48125:SF12">
    <property type="entry name" value="AT HOOK TRANSCRIPTION FACTOR FAMILY-RELATED"/>
    <property type="match status" value="1"/>
</dbReference>
<feature type="compositionally biased region" description="Polar residues" evidence="1">
    <location>
        <begin position="233"/>
        <end position="255"/>
    </location>
</feature>
<gene>
    <name evidence="2" type="ORF">M427DRAFT_154153</name>
</gene>
<dbReference type="AlphaFoldDB" id="A0A139AJR0"/>
<organism evidence="2 3">
    <name type="scientific">Gonapodya prolifera (strain JEL478)</name>
    <name type="common">Monoblepharis prolifera</name>
    <dbReference type="NCBI Taxonomy" id="1344416"/>
    <lineage>
        <taxon>Eukaryota</taxon>
        <taxon>Fungi</taxon>
        <taxon>Fungi incertae sedis</taxon>
        <taxon>Chytridiomycota</taxon>
        <taxon>Chytridiomycota incertae sedis</taxon>
        <taxon>Monoblepharidomycetes</taxon>
        <taxon>Monoblepharidales</taxon>
        <taxon>Gonapodyaceae</taxon>
        <taxon>Gonapodya</taxon>
    </lineage>
</organism>
<dbReference type="PANTHER" id="PTHR48125">
    <property type="entry name" value="LP07818P1"/>
    <property type="match status" value="1"/>
</dbReference>
<feature type="region of interest" description="Disordered" evidence="1">
    <location>
        <begin position="366"/>
        <end position="546"/>
    </location>
</feature>
<evidence type="ECO:0000313" key="2">
    <source>
        <dbReference type="EMBL" id="KXS17046.1"/>
    </source>
</evidence>
<feature type="region of interest" description="Disordered" evidence="1">
    <location>
        <begin position="1"/>
        <end position="345"/>
    </location>
</feature>
<feature type="compositionally biased region" description="Basic and acidic residues" evidence="1">
    <location>
        <begin position="195"/>
        <end position="206"/>
    </location>
</feature>
<feature type="compositionally biased region" description="Pro residues" evidence="1">
    <location>
        <begin position="310"/>
        <end position="320"/>
    </location>
</feature>
<evidence type="ECO:0000256" key="1">
    <source>
        <dbReference type="SAM" id="MobiDB-lite"/>
    </source>
</evidence>
<feature type="compositionally biased region" description="Low complexity" evidence="1">
    <location>
        <begin position="79"/>
        <end position="106"/>
    </location>
</feature>
<feature type="compositionally biased region" description="Basic residues" evidence="1">
    <location>
        <begin position="119"/>
        <end position="132"/>
    </location>
</feature>
<feature type="compositionally biased region" description="Polar residues" evidence="1">
    <location>
        <begin position="739"/>
        <end position="750"/>
    </location>
</feature>
<dbReference type="Proteomes" id="UP000070544">
    <property type="component" value="Unassembled WGS sequence"/>
</dbReference>